<dbReference type="Proteomes" id="UP000199400">
    <property type="component" value="Unassembled WGS sequence"/>
</dbReference>
<dbReference type="PANTHER" id="PTHR43857">
    <property type="entry name" value="BLR7761 PROTEIN"/>
    <property type="match status" value="1"/>
</dbReference>
<dbReference type="EMBL" id="FOMX01000047">
    <property type="protein sequence ID" value="SFF32620.1"/>
    <property type="molecule type" value="Genomic_DNA"/>
</dbReference>
<protein>
    <submittedName>
        <fullName evidence="1">Enamine deaminase RidA, house cleaning of reactive enamine intermediates, YjgF/YER057c/UK114 family</fullName>
    </submittedName>
</protein>
<dbReference type="Gene3D" id="3.30.1330.40">
    <property type="entry name" value="RutC-like"/>
    <property type="match status" value="1"/>
</dbReference>
<dbReference type="SUPFAM" id="SSF55298">
    <property type="entry name" value="YjgF-like"/>
    <property type="match status" value="1"/>
</dbReference>
<dbReference type="CDD" id="cd00448">
    <property type="entry name" value="YjgF_YER057c_UK114_family"/>
    <property type="match status" value="1"/>
</dbReference>
<keyword evidence="2" id="KW-1185">Reference proteome</keyword>
<dbReference type="Pfam" id="PF01042">
    <property type="entry name" value="Ribonuc_L-PSP"/>
    <property type="match status" value="1"/>
</dbReference>
<organism evidence="1 2">
    <name type="scientific">Nannocystis exedens</name>
    <dbReference type="NCBI Taxonomy" id="54"/>
    <lineage>
        <taxon>Bacteria</taxon>
        <taxon>Pseudomonadati</taxon>
        <taxon>Myxococcota</taxon>
        <taxon>Polyangia</taxon>
        <taxon>Nannocystales</taxon>
        <taxon>Nannocystaceae</taxon>
        <taxon>Nannocystis</taxon>
    </lineage>
</organism>
<dbReference type="AlphaFoldDB" id="A0A1I2HTG5"/>
<proteinExistence type="predicted"/>
<sequence>MERVRSSGAMTDEAPVHARAILPDGWQRPRGYSNGMAARGELLAIAGMIAWDAREQLVSDAFAAQFRQALANVVAVVTAAGGRPEHVISLTVYVTDKREYIAELTAVGAAYRELMGRHYPAMALVEVAALLEPRAKVEIQGLAVLPDRP</sequence>
<name>A0A1I2HTG5_9BACT</name>
<dbReference type="STRING" id="54.SAMN02745121_08167"/>
<evidence type="ECO:0000313" key="2">
    <source>
        <dbReference type="Proteomes" id="UP000199400"/>
    </source>
</evidence>
<accession>A0A1I2HTG5</accession>
<evidence type="ECO:0000313" key="1">
    <source>
        <dbReference type="EMBL" id="SFF32620.1"/>
    </source>
</evidence>
<reference evidence="2" key="1">
    <citation type="submission" date="2016-10" db="EMBL/GenBank/DDBJ databases">
        <authorList>
            <person name="Varghese N."/>
            <person name="Submissions S."/>
        </authorList>
    </citation>
    <scope>NUCLEOTIDE SEQUENCE [LARGE SCALE GENOMIC DNA]</scope>
    <source>
        <strain evidence="2">ATCC 25963</strain>
    </source>
</reference>
<dbReference type="InterPro" id="IPR006175">
    <property type="entry name" value="YjgF/YER057c/UK114"/>
</dbReference>
<dbReference type="InterPro" id="IPR035959">
    <property type="entry name" value="RutC-like_sf"/>
</dbReference>
<dbReference type="PANTHER" id="PTHR43857:SF1">
    <property type="entry name" value="YJGH FAMILY PROTEIN"/>
    <property type="match status" value="1"/>
</dbReference>
<gene>
    <name evidence="1" type="ORF">SAMN02745121_08167</name>
</gene>